<feature type="region of interest" description="Disordered" evidence="2">
    <location>
        <begin position="96"/>
        <end position="116"/>
    </location>
</feature>
<feature type="compositionally biased region" description="Basic and acidic residues" evidence="2">
    <location>
        <begin position="920"/>
        <end position="938"/>
    </location>
</feature>
<organism evidence="4 5">
    <name type="scientific">Lasiosphaeria hispida</name>
    <dbReference type="NCBI Taxonomy" id="260671"/>
    <lineage>
        <taxon>Eukaryota</taxon>
        <taxon>Fungi</taxon>
        <taxon>Dikarya</taxon>
        <taxon>Ascomycota</taxon>
        <taxon>Pezizomycotina</taxon>
        <taxon>Sordariomycetes</taxon>
        <taxon>Sordariomycetidae</taxon>
        <taxon>Sordariales</taxon>
        <taxon>Lasiosphaeriaceae</taxon>
        <taxon>Lasiosphaeria</taxon>
    </lineage>
</organism>
<dbReference type="GO" id="GO:0051213">
    <property type="term" value="F:dioxygenase activity"/>
    <property type="evidence" value="ECO:0007669"/>
    <property type="project" value="InterPro"/>
</dbReference>
<feature type="region of interest" description="Disordered" evidence="2">
    <location>
        <begin position="255"/>
        <end position="505"/>
    </location>
</feature>
<feature type="compositionally biased region" description="Low complexity" evidence="2">
    <location>
        <begin position="963"/>
        <end position="973"/>
    </location>
</feature>
<feature type="compositionally biased region" description="Basic and acidic residues" evidence="2">
    <location>
        <begin position="255"/>
        <end position="276"/>
    </location>
</feature>
<dbReference type="Pfam" id="PF00857">
    <property type="entry name" value="Isochorismatase"/>
    <property type="match status" value="1"/>
</dbReference>
<dbReference type="Pfam" id="PF24470">
    <property type="entry name" value="Thiored_Isochorism"/>
    <property type="match status" value="1"/>
</dbReference>
<evidence type="ECO:0000259" key="3">
    <source>
        <dbReference type="PROSITE" id="PS51471"/>
    </source>
</evidence>
<sequence>MPGMFPINAAILPPVHTRKALMVIDLQNDLVSPDGALPVTEPEGFVARTLALVKDFRASGLGDVIWVRSEFEEHRPLSAEADQIIVTDVLPRPSRVQARGRQAASRPNPGAAHEAEAEAFLSAPPGCDKPLCVRKGTSGSELAPSVQEAVVTERDIIFTKTHYSAFASGQQQLVQLLRSRFVTEMYICGALTNVSIHATAVDAGRHGYDMTIVEDCCGFRSELRHIAAIRQMAHLTGSEVITAENVKKQLKEFIERKIPKSMEPPRMRSKKTDGDGKGAGGSGVGKESPVRPLAAQSQSTGLSPIVSNISLSRGDDNSPVASPSLQPTASSSDSAQPQQQSKEKPIQPVVAAKTSSGSGGQSVYIDPPLEAGSAVQTSDEGESLQDMQKLRGAARGAMQAAASQKDPEFAPSSPQSARRVSASVATKVKTRRRTRAASSGESASVQHPPSPTKKVETPPAKKPFKVEPPSAETVSKKVKLEEPKPLEPEPIVASTPKPPNMTNQEQVATPTFSEPMCDGDTTIITNTLPPNVADTAFDRLLSEVSWAGMSHLGGEVPRRIAVQGEVDGEGNMPVYRHPADESPPLLPFSPTVLEIKKEVEKHLGHPLNHVLIQHYRSGSDYISDHSDKSLDIVRGSFIANISLGAERTMVFRTKRPPKDTSAAKTPAAASSDDDAPKPAPKASEKSSEGPKRQIQRAPLPHNSLCRMGLGTNMRWLHAIRPDKRADREKSPAELAFAGARISLTFRRIGTFLDASQTHIWGQGATVKTLPERPKEVSNGQTPEAVRMLQAFGAENHSSEFDWDLHYGTGFDVLHMGTPKRFCAGTRDPVGNMRVALALAEMGVGCAKGSVEGDVKFEDNDVTRTVVEGHETVLRYLDAVYGPGKRYDQLGAAEVAKRFVRLQKGLNLLGVWRTAIKQAESRATEADKTVTDDKEKPKACSDGPAALIKKELAEWEGYAEEAAKTAATTEPTPADSVEETPSDNPPFYIADTPQPSPADFALWPVLHDIVRVAGGDVLKGALGRYYTAFHQRSAAMKVLGGGKEKTL</sequence>
<dbReference type="Proteomes" id="UP001275084">
    <property type="component" value="Unassembled WGS sequence"/>
</dbReference>
<dbReference type="PANTHER" id="PTHR31212">
    <property type="entry name" value="ALPHA-KETOGLUTARATE-DEPENDENT DIOXYGENASE ALKB HOMOLOG 3"/>
    <property type="match status" value="1"/>
</dbReference>
<dbReference type="InterPro" id="IPR037151">
    <property type="entry name" value="AlkB-like_sf"/>
</dbReference>
<dbReference type="GO" id="GO:0006307">
    <property type="term" value="P:DNA alkylation repair"/>
    <property type="evidence" value="ECO:0007669"/>
    <property type="project" value="InterPro"/>
</dbReference>
<evidence type="ECO:0000313" key="4">
    <source>
        <dbReference type="EMBL" id="KAK3347190.1"/>
    </source>
</evidence>
<evidence type="ECO:0000256" key="1">
    <source>
        <dbReference type="ARBA" id="ARBA00006336"/>
    </source>
</evidence>
<feature type="compositionally biased region" description="Basic and acidic residues" evidence="2">
    <location>
        <begin position="682"/>
        <end position="691"/>
    </location>
</feature>
<dbReference type="InterPro" id="IPR057088">
    <property type="entry name" value="GLRG_09195_Thiored"/>
</dbReference>
<evidence type="ECO:0000256" key="2">
    <source>
        <dbReference type="SAM" id="MobiDB-lite"/>
    </source>
</evidence>
<dbReference type="EMBL" id="JAUIQD010000006">
    <property type="protein sequence ID" value="KAK3347190.1"/>
    <property type="molecule type" value="Genomic_DNA"/>
</dbReference>
<feature type="region of interest" description="Disordered" evidence="2">
    <location>
        <begin position="920"/>
        <end position="942"/>
    </location>
</feature>
<feature type="region of interest" description="Disordered" evidence="2">
    <location>
        <begin position="650"/>
        <end position="703"/>
    </location>
</feature>
<feature type="domain" description="Fe2OG dioxygenase" evidence="3">
    <location>
        <begin position="606"/>
        <end position="749"/>
    </location>
</feature>
<gene>
    <name evidence="4" type="ORF">B0T25DRAFT_521440</name>
</gene>
<feature type="compositionally biased region" description="Polar residues" evidence="2">
    <location>
        <begin position="295"/>
        <end position="311"/>
    </location>
</feature>
<evidence type="ECO:0000313" key="5">
    <source>
        <dbReference type="Proteomes" id="UP001275084"/>
    </source>
</evidence>
<comment type="caution">
    <text evidence="4">The sequence shown here is derived from an EMBL/GenBank/DDBJ whole genome shotgun (WGS) entry which is preliminary data.</text>
</comment>
<accession>A0AAJ0HD68</accession>
<dbReference type="InterPro" id="IPR036380">
    <property type="entry name" value="Isochorismatase-like_sf"/>
</dbReference>
<dbReference type="Pfam" id="PF13532">
    <property type="entry name" value="2OG-FeII_Oxy_2"/>
    <property type="match status" value="1"/>
</dbReference>
<feature type="compositionally biased region" description="Low complexity" evidence="2">
    <location>
        <begin position="391"/>
        <end position="402"/>
    </location>
</feature>
<reference evidence="4" key="1">
    <citation type="journal article" date="2023" name="Mol. Phylogenet. Evol.">
        <title>Genome-scale phylogeny and comparative genomics of the fungal order Sordariales.</title>
        <authorList>
            <person name="Hensen N."/>
            <person name="Bonometti L."/>
            <person name="Westerberg I."/>
            <person name="Brannstrom I.O."/>
            <person name="Guillou S."/>
            <person name="Cros-Aarteil S."/>
            <person name="Calhoun S."/>
            <person name="Haridas S."/>
            <person name="Kuo A."/>
            <person name="Mondo S."/>
            <person name="Pangilinan J."/>
            <person name="Riley R."/>
            <person name="LaButti K."/>
            <person name="Andreopoulos B."/>
            <person name="Lipzen A."/>
            <person name="Chen C."/>
            <person name="Yan M."/>
            <person name="Daum C."/>
            <person name="Ng V."/>
            <person name="Clum A."/>
            <person name="Steindorff A."/>
            <person name="Ohm R.A."/>
            <person name="Martin F."/>
            <person name="Silar P."/>
            <person name="Natvig D.O."/>
            <person name="Lalanne C."/>
            <person name="Gautier V."/>
            <person name="Ament-Velasquez S.L."/>
            <person name="Kruys A."/>
            <person name="Hutchinson M.I."/>
            <person name="Powell A.J."/>
            <person name="Barry K."/>
            <person name="Miller A.N."/>
            <person name="Grigoriev I.V."/>
            <person name="Debuchy R."/>
            <person name="Gladieux P."/>
            <person name="Hiltunen Thoren M."/>
            <person name="Johannesson H."/>
        </authorList>
    </citation>
    <scope>NUCLEOTIDE SEQUENCE</scope>
    <source>
        <strain evidence="4">CBS 955.72</strain>
    </source>
</reference>
<dbReference type="Gene3D" id="3.40.50.850">
    <property type="entry name" value="Isochorismatase-like"/>
    <property type="match status" value="1"/>
</dbReference>
<reference evidence="4" key="2">
    <citation type="submission" date="2023-06" db="EMBL/GenBank/DDBJ databases">
        <authorList>
            <consortium name="Lawrence Berkeley National Laboratory"/>
            <person name="Haridas S."/>
            <person name="Hensen N."/>
            <person name="Bonometti L."/>
            <person name="Westerberg I."/>
            <person name="Brannstrom I.O."/>
            <person name="Guillou S."/>
            <person name="Cros-Aarteil S."/>
            <person name="Calhoun S."/>
            <person name="Kuo A."/>
            <person name="Mondo S."/>
            <person name="Pangilinan J."/>
            <person name="Riley R."/>
            <person name="Labutti K."/>
            <person name="Andreopoulos B."/>
            <person name="Lipzen A."/>
            <person name="Chen C."/>
            <person name="Yanf M."/>
            <person name="Daum C."/>
            <person name="Ng V."/>
            <person name="Clum A."/>
            <person name="Steindorff A."/>
            <person name="Ohm R."/>
            <person name="Martin F."/>
            <person name="Silar P."/>
            <person name="Natvig D."/>
            <person name="Lalanne C."/>
            <person name="Gautier V."/>
            <person name="Ament-Velasquez S.L."/>
            <person name="Kruys A."/>
            <person name="Hutchinson M.I."/>
            <person name="Powell A.J."/>
            <person name="Barry K."/>
            <person name="Miller A.N."/>
            <person name="Grigoriev I.V."/>
            <person name="Debuchy R."/>
            <person name="Gladieux P."/>
            <person name="Thoren M.H."/>
            <person name="Johannesson H."/>
        </authorList>
    </citation>
    <scope>NUCLEOTIDE SEQUENCE</scope>
    <source>
        <strain evidence="4">CBS 955.72</strain>
    </source>
</reference>
<feature type="compositionally biased region" description="Low complexity" evidence="2">
    <location>
        <begin position="326"/>
        <end position="340"/>
    </location>
</feature>
<feature type="region of interest" description="Disordered" evidence="2">
    <location>
        <begin position="958"/>
        <end position="992"/>
    </location>
</feature>
<dbReference type="AlphaFoldDB" id="A0AAJ0HD68"/>
<dbReference type="InterPro" id="IPR027450">
    <property type="entry name" value="AlkB-like"/>
</dbReference>
<dbReference type="InterPro" id="IPR005123">
    <property type="entry name" value="Oxoglu/Fe-dep_dioxygenase_dom"/>
</dbReference>
<feature type="compositionally biased region" description="Basic and acidic residues" evidence="2">
    <location>
        <begin position="474"/>
        <end position="487"/>
    </location>
</feature>
<dbReference type="CDD" id="cd00431">
    <property type="entry name" value="cysteine_hydrolases"/>
    <property type="match status" value="1"/>
</dbReference>
<comment type="similarity">
    <text evidence="1">Belongs to the isochorismatase family.</text>
</comment>
<dbReference type="InterPro" id="IPR000868">
    <property type="entry name" value="Isochorismatase-like_dom"/>
</dbReference>
<dbReference type="PANTHER" id="PTHR31212:SF5">
    <property type="entry name" value="ISOCHORISMATASE FAMILY PROTEIN FAMILY (AFU_ORTHOLOGUE AFUA_3G14500)"/>
    <property type="match status" value="1"/>
</dbReference>
<dbReference type="InterPro" id="IPR032854">
    <property type="entry name" value="ALKBH3"/>
</dbReference>
<name>A0AAJ0HD68_9PEZI</name>
<dbReference type="Gene3D" id="2.60.120.590">
    <property type="entry name" value="Alpha-ketoglutarate-dependent dioxygenase AlkB-like"/>
    <property type="match status" value="1"/>
</dbReference>
<dbReference type="PROSITE" id="PS51471">
    <property type="entry name" value="FE2OG_OXY"/>
    <property type="match status" value="1"/>
</dbReference>
<protein>
    <recommendedName>
        <fullName evidence="3">Fe2OG dioxygenase domain-containing protein</fullName>
    </recommendedName>
</protein>
<keyword evidence="5" id="KW-1185">Reference proteome</keyword>
<feature type="compositionally biased region" description="Low complexity" evidence="2">
    <location>
        <begin position="659"/>
        <end position="670"/>
    </location>
</feature>
<dbReference type="SUPFAM" id="SSF51197">
    <property type="entry name" value="Clavaminate synthase-like"/>
    <property type="match status" value="1"/>
</dbReference>
<proteinExistence type="inferred from homology"/>
<dbReference type="SUPFAM" id="SSF52499">
    <property type="entry name" value="Isochorismatase-like hydrolases"/>
    <property type="match status" value="1"/>
</dbReference>